<protein>
    <submittedName>
        <fullName evidence="2">Uncharacterized protein</fullName>
    </submittedName>
</protein>
<accession>L8GT51</accession>
<dbReference type="VEuPathDB" id="AmoebaDB:ACA1_224570"/>
<gene>
    <name evidence="2" type="ORF">ACA1_224570</name>
</gene>
<dbReference type="EMBL" id="KB008010">
    <property type="protein sequence ID" value="ELR16077.1"/>
    <property type="molecule type" value="Genomic_DNA"/>
</dbReference>
<feature type="region of interest" description="Disordered" evidence="1">
    <location>
        <begin position="1"/>
        <end position="109"/>
    </location>
</feature>
<name>L8GT51_ACACF</name>
<evidence type="ECO:0000256" key="1">
    <source>
        <dbReference type="SAM" id="MobiDB-lite"/>
    </source>
</evidence>
<evidence type="ECO:0000313" key="3">
    <source>
        <dbReference type="Proteomes" id="UP000011083"/>
    </source>
</evidence>
<reference evidence="2 3" key="1">
    <citation type="journal article" date="2013" name="Genome Biol.">
        <title>Genome of Acanthamoeba castellanii highlights extensive lateral gene transfer and early evolution of tyrosine kinase signaling.</title>
        <authorList>
            <person name="Clarke M."/>
            <person name="Lohan A.J."/>
            <person name="Liu B."/>
            <person name="Lagkouvardos I."/>
            <person name="Roy S."/>
            <person name="Zafar N."/>
            <person name="Bertelli C."/>
            <person name="Schilde C."/>
            <person name="Kianianmomeni A."/>
            <person name="Burglin T.R."/>
            <person name="Frech C."/>
            <person name="Turcotte B."/>
            <person name="Kopec K.O."/>
            <person name="Synnott J.M."/>
            <person name="Choo C."/>
            <person name="Paponov I."/>
            <person name="Finkler A."/>
            <person name="Soon Heng Tan C."/>
            <person name="Hutchins A.P."/>
            <person name="Weinmeier T."/>
            <person name="Rattei T."/>
            <person name="Chu J.S."/>
            <person name="Gimenez G."/>
            <person name="Irimia M."/>
            <person name="Rigden D.J."/>
            <person name="Fitzpatrick D.A."/>
            <person name="Lorenzo-Morales J."/>
            <person name="Bateman A."/>
            <person name="Chiu C.H."/>
            <person name="Tang P."/>
            <person name="Hegemann P."/>
            <person name="Fromm H."/>
            <person name="Raoult D."/>
            <person name="Greub G."/>
            <person name="Miranda-Saavedra D."/>
            <person name="Chen N."/>
            <person name="Nash P."/>
            <person name="Ginger M.L."/>
            <person name="Horn M."/>
            <person name="Schaap P."/>
            <person name="Caler L."/>
            <person name="Loftus B."/>
        </authorList>
    </citation>
    <scope>NUCLEOTIDE SEQUENCE [LARGE SCALE GENOMIC DNA]</scope>
    <source>
        <strain evidence="2 3">Neff</strain>
    </source>
</reference>
<feature type="compositionally biased region" description="Low complexity" evidence="1">
    <location>
        <begin position="77"/>
        <end position="94"/>
    </location>
</feature>
<dbReference type="KEGG" id="acan:ACA1_224570"/>
<feature type="compositionally biased region" description="Low complexity" evidence="1">
    <location>
        <begin position="19"/>
        <end position="31"/>
    </location>
</feature>
<dbReference type="GeneID" id="14916736"/>
<organism evidence="2 3">
    <name type="scientific">Acanthamoeba castellanii (strain ATCC 30010 / Neff)</name>
    <dbReference type="NCBI Taxonomy" id="1257118"/>
    <lineage>
        <taxon>Eukaryota</taxon>
        <taxon>Amoebozoa</taxon>
        <taxon>Discosea</taxon>
        <taxon>Longamoebia</taxon>
        <taxon>Centramoebida</taxon>
        <taxon>Acanthamoebidae</taxon>
        <taxon>Acanthamoeba</taxon>
    </lineage>
</organism>
<dbReference type="AlphaFoldDB" id="L8GT51"/>
<dbReference type="RefSeq" id="XP_004338090.1">
    <property type="nucleotide sequence ID" value="XM_004338042.1"/>
</dbReference>
<keyword evidence="3" id="KW-1185">Reference proteome</keyword>
<proteinExistence type="predicted"/>
<evidence type="ECO:0000313" key="2">
    <source>
        <dbReference type="EMBL" id="ELR16077.1"/>
    </source>
</evidence>
<dbReference type="Proteomes" id="UP000011083">
    <property type="component" value="Unassembled WGS sequence"/>
</dbReference>
<sequence length="109" mass="11840">MKLSLLRRNSSTPPPSPVTSPKTTPRTPTSGGTTGLGKWEDQLQQQSSRRRTWSGASSWAAVVEVPPACFPRPRPRPGTGRVRPGGCPTRPTPTSSCYAPTPRHRPWPT</sequence>